<gene>
    <name evidence="2" type="ORF">HINF_LOCUS32769</name>
    <name evidence="3" type="ORF">HINF_LOCUS75189</name>
</gene>
<dbReference type="Proteomes" id="UP001642409">
    <property type="component" value="Unassembled WGS sequence"/>
</dbReference>
<keyword evidence="4" id="KW-1185">Reference proteome</keyword>
<reference evidence="2" key="1">
    <citation type="submission" date="2023-06" db="EMBL/GenBank/DDBJ databases">
        <authorList>
            <person name="Kurt Z."/>
        </authorList>
    </citation>
    <scope>NUCLEOTIDE SEQUENCE</scope>
</reference>
<organism evidence="2">
    <name type="scientific">Hexamita inflata</name>
    <dbReference type="NCBI Taxonomy" id="28002"/>
    <lineage>
        <taxon>Eukaryota</taxon>
        <taxon>Metamonada</taxon>
        <taxon>Diplomonadida</taxon>
        <taxon>Hexamitidae</taxon>
        <taxon>Hexamitinae</taxon>
        <taxon>Hexamita</taxon>
    </lineage>
</organism>
<comment type="caution">
    <text evidence="2">The sequence shown here is derived from an EMBL/GenBank/DDBJ whole genome shotgun (WGS) entry which is preliminary data.</text>
</comment>
<dbReference type="AlphaFoldDB" id="A0AA86Q3W6"/>
<accession>A0AA86Q3W6</accession>
<sequence>MFHISDSTTMPQCLELPILAGIDDPLPESCFDRFAKVIRDRLQQLDSQALPSAVNVISHFLNVDPAAKQRFLAEVQQYQKQQAEESIYDQLFKKMAELDASSAQIQPAGTFNATKADFAFQSALVAVKQSYSPASSFPAQLKIPSLDLQLPPAIVQEKAAAREPAGSYSAESSRNVASEPSVHKSKTTSAAEKNQFFREAVVHVFNVKEDMTDEQLCHVVQESKTCMWKQISEYSNGMMTTKQVSDYFWKTFVRACYKDQLTQQDKNYLTQVAHQNPRSSAAYLYDVVKPRFEGRNVFHDNVKMFLNCILSQLKKMRAQHHRQHNSK</sequence>
<evidence type="ECO:0000313" key="4">
    <source>
        <dbReference type="Proteomes" id="UP001642409"/>
    </source>
</evidence>
<reference evidence="3 4" key="2">
    <citation type="submission" date="2024-07" db="EMBL/GenBank/DDBJ databases">
        <authorList>
            <person name="Akdeniz Z."/>
        </authorList>
    </citation>
    <scope>NUCLEOTIDE SEQUENCE [LARGE SCALE GENOMIC DNA]</scope>
</reference>
<evidence type="ECO:0000256" key="1">
    <source>
        <dbReference type="SAM" id="MobiDB-lite"/>
    </source>
</evidence>
<feature type="region of interest" description="Disordered" evidence="1">
    <location>
        <begin position="161"/>
        <end position="189"/>
    </location>
</feature>
<name>A0AA86Q3W6_9EUKA</name>
<proteinExistence type="predicted"/>
<dbReference type="EMBL" id="CATOUU010000738">
    <property type="protein sequence ID" value="CAI9945124.1"/>
    <property type="molecule type" value="Genomic_DNA"/>
</dbReference>
<evidence type="ECO:0000313" key="3">
    <source>
        <dbReference type="EMBL" id="CAL6108904.1"/>
    </source>
</evidence>
<evidence type="ECO:0000313" key="2">
    <source>
        <dbReference type="EMBL" id="CAI9945124.1"/>
    </source>
</evidence>
<protein>
    <submittedName>
        <fullName evidence="3">Hypothetical_protein</fullName>
    </submittedName>
</protein>
<feature type="compositionally biased region" description="Polar residues" evidence="1">
    <location>
        <begin position="169"/>
        <end position="178"/>
    </location>
</feature>
<dbReference type="EMBL" id="CAXDID020000659">
    <property type="protein sequence ID" value="CAL6108904.1"/>
    <property type="molecule type" value="Genomic_DNA"/>
</dbReference>